<evidence type="ECO:0000313" key="3">
    <source>
        <dbReference type="Proteomes" id="UP000217935"/>
    </source>
</evidence>
<dbReference type="KEGG" id="ceh:CEW89_16120"/>
<name>A0A291GFX4_9RHOB</name>
<evidence type="ECO:0000256" key="1">
    <source>
        <dbReference type="SAM" id="Phobius"/>
    </source>
</evidence>
<dbReference type="EMBL" id="CP022196">
    <property type="protein sequence ID" value="ATG48962.1"/>
    <property type="molecule type" value="Genomic_DNA"/>
</dbReference>
<reference evidence="2 3" key="1">
    <citation type="submission" date="2017-06" db="EMBL/GenBank/DDBJ databases">
        <title>Celeribacter sp. TSPH2 complete genome sequence.</title>
        <authorList>
            <person name="Woo J.-H."/>
            <person name="Kim H.-S."/>
        </authorList>
    </citation>
    <scope>NUCLEOTIDE SEQUENCE [LARGE SCALE GENOMIC DNA]</scope>
    <source>
        <strain evidence="2 3">TSPH2</strain>
    </source>
</reference>
<feature type="transmembrane region" description="Helical" evidence="1">
    <location>
        <begin position="38"/>
        <end position="62"/>
    </location>
</feature>
<evidence type="ECO:0000313" key="2">
    <source>
        <dbReference type="EMBL" id="ATG48962.1"/>
    </source>
</evidence>
<accession>A0A291GFX4</accession>
<keyword evidence="3" id="KW-1185">Reference proteome</keyword>
<feature type="transmembrane region" description="Helical" evidence="1">
    <location>
        <begin position="6"/>
        <end position="26"/>
    </location>
</feature>
<dbReference type="AlphaFoldDB" id="A0A291GFX4"/>
<sequence>MIFLLGYLSLMAAIFGALLSYAYFFYAQNALLTRLQLGILAFLAALFIALSLYFGRLVLVLFQE</sequence>
<keyword evidence="1" id="KW-0812">Transmembrane</keyword>
<keyword evidence="1" id="KW-0472">Membrane</keyword>
<dbReference type="Proteomes" id="UP000217935">
    <property type="component" value="Chromosome"/>
</dbReference>
<protein>
    <submittedName>
        <fullName evidence="2">Uncharacterized protein</fullName>
    </submittedName>
</protein>
<proteinExistence type="predicted"/>
<organism evidence="2 3">
    <name type="scientific">Celeribacter ethanolicus</name>
    <dbReference type="NCBI Taxonomy" id="1758178"/>
    <lineage>
        <taxon>Bacteria</taxon>
        <taxon>Pseudomonadati</taxon>
        <taxon>Pseudomonadota</taxon>
        <taxon>Alphaproteobacteria</taxon>
        <taxon>Rhodobacterales</taxon>
        <taxon>Roseobacteraceae</taxon>
        <taxon>Celeribacter</taxon>
    </lineage>
</organism>
<keyword evidence="1" id="KW-1133">Transmembrane helix</keyword>
<gene>
    <name evidence="2" type="ORF">CEW89_16120</name>
</gene>